<evidence type="ECO:0000313" key="4">
    <source>
        <dbReference type="EMBL" id="ESO93959.1"/>
    </source>
</evidence>
<dbReference type="HOGENOM" id="CLU_1888110_0_0_1"/>
<dbReference type="GeneID" id="20235969"/>
<dbReference type="KEGG" id="lgi:LOTGIDRAFT_153438"/>
<dbReference type="PANTHER" id="PTHR10036">
    <property type="entry name" value="CD59 GLYCOPROTEIN"/>
    <property type="match status" value="1"/>
</dbReference>
<keyword evidence="2" id="KW-1015">Disulfide bond</keyword>
<evidence type="ECO:0000313" key="5">
    <source>
        <dbReference type="Proteomes" id="UP000030746"/>
    </source>
</evidence>
<dbReference type="EMBL" id="KB201890">
    <property type="protein sequence ID" value="ESO93959.1"/>
    <property type="molecule type" value="Genomic_DNA"/>
</dbReference>
<dbReference type="Proteomes" id="UP000030746">
    <property type="component" value="Unassembled WGS sequence"/>
</dbReference>
<feature type="chain" id="PRO_5004718151" description="UPAR/Ly6 domain-containing protein" evidence="3">
    <location>
        <begin position="25"/>
        <end position="135"/>
    </location>
</feature>
<organism evidence="4 5">
    <name type="scientific">Lottia gigantea</name>
    <name type="common">Giant owl limpet</name>
    <dbReference type="NCBI Taxonomy" id="225164"/>
    <lineage>
        <taxon>Eukaryota</taxon>
        <taxon>Metazoa</taxon>
        <taxon>Spiralia</taxon>
        <taxon>Lophotrochozoa</taxon>
        <taxon>Mollusca</taxon>
        <taxon>Gastropoda</taxon>
        <taxon>Patellogastropoda</taxon>
        <taxon>Lottioidea</taxon>
        <taxon>Lottiidae</taxon>
        <taxon>Lottia</taxon>
    </lineage>
</organism>
<name>V4BXY5_LOTGI</name>
<dbReference type="PANTHER" id="PTHR10036:SF24">
    <property type="entry name" value="CD59 GLYCOPROTEIN"/>
    <property type="match status" value="1"/>
</dbReference>
<evidence type="ECO:0008006" key="6">
    <source>
        <dbReference type="Google" id="ProtNLM"/>
    </source>
</evidence>
<dbReference type="SUPFAM" id="SSF57302">
    <property type="entry name" value="Snake toxin-like"/>
    <property type="match status" value="1"/>
</dbReference>
<dbReference type="RefSeq" id="XP_009055574.1">
    <property type="nucleotide sequence ID" value="XM_009057326.1"/>
</dbReference>
<sequence>MKTRFYIFAGILSLLPLEIPICEGLDCYQCIEGWTSESCTDSIITCSAGDICSNTVTRKQFYGRLYNKGCMRPNQCYDLQLLNNRKTCQETPSTCVFCCEGRLCNKAETVHGLPMTIIMSMAVATLRVSLSVYSH</sequence>
<keyword evidence="5" id="KW-1185">Reference proteome</keyword>
<gene>
    <name evidence="4" type="ORF">LOTGIDRAFT_153438</name>
</gene>
<reference evidence="4 5" key="1">
    <citation type="journal article" date="2013" name="Nature">
        <title>Insights into bilaterian evolution from three spiralian genomes.</title>
        <authorList>
            <person name="Simakov O."/>
            <person name="Marletaz F."/>
            <person name="Cho S.J."/>
            <person name="Edsinger-Gonzales E."/>
            <person name="Havlak P."/>
            <person name="Hellsten U."/>
            <person name="Kuo D.H."/>
            <person name="Larsson T."/>
            <person name="Lv J."/>
            <person name="Arendt D."/>
            <person name="Savage R."/>
            <person name="Osoegawa K."/>
            <person name="de Jong P."/>
            <person name="Grimwood J."/>
            <person name="Chapman J.A."/>
            <person name="Shapiro H."/>
            <person name="Aerts A."/>
            <person name="Otillar R.P."/>
            <person name="Terry A.Y."/>
            <person name="Boore J.L."/>
            <person name="Grigoriev I.V."/>
            <person name="Lindberg D.R."/>
            <person name="Seaver E.C."/>
            <person name="Weisblat D.A."/>
            <person name="Putnam N.H."/>
            <person name="Rokhsar D.S."/>
        </authorList>
    </citation>
    <scope>NUCLEOTIDE SEQUENCE [LARGE SCALE GENOMIC DNA]</scope>
</reference>
<keyword evidence="1 3" id="KW-0732">Signal</keyword>
<dbReference type="CTD" id="20235969"/>
<dbReference type="Gene3D" id="2.10.60.10">
    <property type="entry name" value="CD59"/>
    <property type="match status" value="1"/>
</dbReference>
<feature type="signal peptide" evidence="3">
    <location>
        <begin position="1"/>
        <end position="24"/>
    </location>
</feature>
<accession>V4BXY5</accession>
<protein>
    <recommendedName>
        <fullName evidence="6">UPAR/Ly6 domain-containing protein</fullName>
    </recommendedName>
</protein>
<proteinExistence type="predicted"/>
<dbReference type="OrthoDB" id="6045811at2759"/>
<evidence type="ECO:0000256" key="2">
    <source>
        <dbReference type="ARBA" id="ARBA00023157"/>
    </source>
</evidence>
<dbReference type="OMA" id="CEADQNI"/>
<dbReference type="AlphaFoldDB" id="V4BXY5"/>
<evidence type="ECO:0000256" key="1">
    <source>
        <dbReference type="ARBA" id="ARBA00022729"/>
    </source>
</evidence>
<evidence type="ECO:0000256" key="3">
    <source>
        <dbReference type="SAM" id="SignalP"/>
    </source>
</evidence>
<dbReference type="InterPro" id="IPR045860">
    <property type="entry name" value="Snake_toxin-like_sf"/>
</dbReference>